<reference evidence="1" key="1">
    <citation type="journal article" date="2022" name="Plant J.">
        <title>Strategies of tolerance reflected in two North American maple genomes.</title>
        <authorList>
            <person name="McEvoy S.L."/>
            <person name="Sezen U.U."/>
            <person name="Trouern-Trend A."/>
            <person name="McMahon S.M."/>
            <person name="Schaberg P.G."/>
            <person name="Yang J."/>
            <person name="Wegrzyn J.L."/>
            <person name="Swenson N.G."/>
        </authorList>
    </citation>
    <scope>NUCLEOTIDE SEQUENCE</scope>
    <source>
        <strain evidence="1">91603</strain>
    </source>
</reference>
<dbReference type="EMBL" id="JAJSOW010000004">
    <property type="protein sequence ID" value="KAI9192422.1"/>
    <property type="molecule type" value="Genomic_DNA"/>
</dbReference>
<evidence type="ECO:0000313" key="1">
    <source>
        <dbReference type="EMBL" id="KAI9192422.1"/>
    </source>
</evidence>
<reference evidence="1" key="2">
    <citation type="submission" date="2023-02" db="EMBL/GenBank/DDBJ databases">
        <authorList>
            <person name="Swenson N.G."/>
            <person name="Wegrzyn J.L."/>
            <person name="Mcevoy S.L."/>
        </authorList>
    </citation>
    <scope>NUCLEOTIDE SEQUENCE</scope>
    <source>
        <strain evidence="1">91603</strain>
        <tissue evidence="1">Leaf</tissue>
    </source>
</reference>
<organism evidence="1 2">
    <name type="scientific">Acer negundo</name>
    <name type="common">Box elder</name>
    <dbReference type="NCBI Taxonomy" id="4023"/>
    <lineage>
        <taxon>Eukaryota</taxon>
        <taxon>Viridiplantae</taxon>
        <taxon>Streptophyta</taxon>
        <taxon>Embryophyta</taxon>
        <taxon>Tracheophyta</taxon>
        <taxon>Spermatophyta</taxon>
        <taxon>Magnoliopsida</taxon>
        <taxon>eudicotyledons</taxon>
        <taxon>Gunneridae</taxon>
        <taxon>Pentapetalae</taxon>
        <taxon>rosids</taxon>
        <taxon>malvids</taxon>
        <taxon>Sapindales</taxon>
        <taxon>Sapindaceae</taxon>
        <taxon>Hippocastanoideae</taxon>
        <taxon>Acereae</taxon>
        <taxon>Acer</taxon>
    </lineage>
</organism>
<dbReference type="InterPro" id="IPR037027">
    <property type="entry name" value="YqgF/RNaseH-like_dom_sf"/>
</dbReference>
<accession>A0AAD5P060</accession>
<dbReference type="GO" id="GO:0006139">
    <property type="term" value="P:nucleobase-containing compound metabolic process"/>
    <property type="evidence" value="ECO:0007669"/>
    <property type="project" value="InterPro"/>
</dbReference>
<evidence type="ECO:0000313" key="2">
    <source>
        <dbReference type="Proteomes" id="UP001064489"/>
    </source>
</evidence>
<dbReference type="Gene3D" id="3.30.420.140">
    <property type="entry name" value="YqgF/RNase H-like domain"/>
    <property type="match status" value="1"/>
</dbReference>
<dbReference type="Proteomes" id="UP001064489">
    <property type="component" value="Chromosome 6"/>
</dbReference>
<comment type="caution">
    <text evidence="1">The sequence shown here is derived from an EMBL/GenBank/DDBJ whole genome shotgun (WGS) entry which is preliminary data.</text>
</comment>
<sequence length="190" mass="21928">MYSSSILHGLPFTIVESFTGLAITNFDPTSSRPYKVINMFWSRKPCQLASYLEKVIQREKIGGLLVSYSVIANHMHEIEHRARVFKWLDTIHAFASLIDFPFTLVDERYSIDNAGKILNLRNPTFSNSKDYERMLNKYVAFAFTQTSSRLSNCTRVRIVVSKSTWKLLEIIGRNIMGVEGKFPFTYDCCF</sequence>
<protein>
    <submittedName>
        <fullName evidence="1">Uncharacterized protein</fullName>
    </submittedName>
</protein>
<proteinExistence type="predicted"/>
<name>A0AAD5P060_ACENE</name>
<gene>
    <name evidence="1" type="ORF">LWI28_022752</name>
</gene>
<keyword evidence="2" id="KW-1185">Reference proteome</keyword>
<dbReference type="AlphaFoldDB" id="A0AAD5P060"/>